<evidence type="ECO:0000313" key="3">
    <source>
        <dbReference type="EMBL" id="KWX22818.1"/>
    </source>
</evidence>
<protein>
    <recommendedName>
        <fullName evidence="2">eCIS core domain-containing protein</fullName>
    </recommendedName>
</protein>
<feature type="compositionally biased region" description="Low complexity" evidence="1">
    <location>
        <begin position="189"/>
        <end position="200"/>
    </location>
</feature>
<dbReference type="AlphaFoldDB" id="A0A132PKF4"/>
<dbReference type="InterPro" id="IPR025295">
    <property type="entry name" value="eCIS_core_dom"/>
</dbReference>
<dbReference type="EMBL" id="LGTW01000011">
    <property type="protein sequence ID" value="KWX22818.1"/>
    <property type="molecule type" value="Genomic_DNA"/>
</dbReference>
<dbReference type="RefSeq" id="WP_067851196.1">
    <property type="nucleotide sequence ID" value="NZ_LGTW01000011.1"/>
</dbReference>
<reference evidence="3 4" key="1">
    <citation type="submission" date="2015-07" db="EMBL/GenBank/DDBJ databases">
        <title>A draft genome sequence of Mycobacterium wolinskyi.</title>
        <authorList>
            <person name="de Man T.J."/>
            <person name="Perry K.A."/>
            <person name="Coulliette A.D."/>
            <person name="Jensen B."/>
            <person name="Toney N.C."/>
            <person name="Limbago B.M."/>
            <person name="Noble-Wang J."/>
        </authorList>
    </citation>
    <scope>NUCLEOTIDE SEQUENCE [LARGE SCALE GENOMIC DNA]</scope>
    <source>
        <strain evidence="3 4">CDC_01</strain>
    </source>
</reference>
<dbReference type="STRING" id="59750.AWC31_11985"/>
<dbReference type="Pfam" id="PF13699">
    <property type="entry name" value="eCIS_core"/>
    <property type="match status" value="1"/>
</dbReference>
<dbReference type="PATRIC" id="fig|59750.3.peg.938"/>
<keyword evidence="4" id="KW-1185">Reference proteome</keyword>
<evidence type="ECO:0000256" key="1">
    <source>
        <dbReference type="SAM" id="MobiDB-lite"/>
    </source>
</evidence>
<name>A0A132PKF4_9MYCO</name>
<comment type="caution">
    <text evidence="3">The sequence shown here is derived from an EMBL/GenBank/DDBJ whole genome shotgun (WGS) entry which is preliminary data.</text>
</comment>
<feature type="region of interest" description="Disordered" evidence="1">
    <location>
        <begin position="1"/>
        <end position="26"/>
    </location>
</feature>
<feature type="region of interest" description="Disordered" evidence="1">
    <location>
        <begin position="155"/>
        <end position="174"/>
    </location>
</feature>
<proteinExistence type="predicted"/>
<accession>A0A132PKF4</accession>
<dbReference type="Proteomes" id="UP000070612">
    <property type="component" value="Unassembled WGS sequence"/>
</dbReference>
<evidence type="ECO:0000259" key="2">
    <source>
        <dbReference type="Pfam" id="PF13699"/>
    </source>
</evidence>
<organism evidence="3 4">
    <name type="scientific">Mycolicibacterium wolinskyi</name>
    <dbReference type="NCBI Taxonomy" id="59750"/>
    <lineage>
        <taxon>Bacteria</taxon>
        <taxon>Bacillati</taxon>
        <taxon>Actinomycetota</taxon>
        <taxon>Actinomycetes</taxon>
        <taxon>Mycobacteriales</taxon>
        <taxon>Mycobacteriaceae</taxon>
        <taxon>Mycolicibacterium</taxon>
    </lineage>
</organism>
<feature type="compositionally biased region" description="Basic and acidic residues" evidence="1">
    <location>
        <begin position="1"/>
        <end position="23"/>
    </location>
</feature>
<evidence type="ECO:0000313" key="4">
    <source>
        <dbReference type="Proteomes" id="UP000070612"/>
    </source>
</evidence>
<sequence length="238" mass="25021">MRTHDSDHTHASELRPKASRLEEPESAMAMRAALSGRLDVAGPAGVAGLQRVAGNSGASALMDEDRSPVHNVIGSGGSPLPADLRTDMEGRFGHDFGDVRVHHDGAAHDSAKSVNAQAYTVGSDIVFQSGKYDPASDAGKHMIAHELTHVVQQRSGPVDGTDAGGGVKISDPSDRFEREAVANADRVMASPAPAAAPASAQRVAENAAVQRQEEPAEEEETAQTFVQRQDEEAEEESA</sequence>
<feature type="region of interest" description="Disordered" evidence="1">
    <location>
        <begin position="184"/>
        <end position="238"/>
    </location>
</feature>
<feature type="domain" description="eCIS core" evidence="2">
    <location>
        <begin position="79"/>
        <end position="156"/>
    </location>
</feature>
<gene>
    <name evidence="3" type="ORF">AFM11_17915</name>
</gene>